<dbReference type="EMBL" id="AUSU01010208">
    <property type="protein sequence ID" value="EPS57456.1"/>
    <property type="molecule type" value="Genomic_DNA"/>
</dbReference>
<dbReference type="AlphaFoldDB" id="S8BZ71"/>
<reference evidence="2 3" key="1">
    <citation type="journal article" date="2013" name="BMC Genomics">
        <title>The miniature genome of a carnivorous plant Genlisea aurea contains a low number of genes and short non-coding sequences.</title>
        <authorList>
            <person name="Leushkin E.V."/>
            <person name="Sutormin R.A."/>
            <person name="Nabieva E.R."/>
            <person name="Penin A.A."/>
            <person name="Kondrashov A.S."/>
            <person name="Logacheva M.D."/>
        </authorList>
    </citation>
    <scope>NUCLEOTIDE SEQUENCE [LARGE SCALE GENOMIC DNA]</scope>
</reference>
<keyword evidence="3" id="KW-1185">Reference proteome</keyword>
<name>S8BZ71_9LAMI</name>
<proteinExistence type="predicted"/>
<evidence type="ECO:0000256" key="1">
    <source>
        <dbReference type="SAM" id="SignalP"/>
    </source>
</evidence>
<feature type="chain" id="PRO_5004549250" evidence="1">
    <location>
        <begin position="29"/>
        <end position="98"/>
    </location>
</feature>
<comment type="caution">
    <text evidence="2">The sequence shown here is derived from an EMBL/GenBank/DDBJ whole genome shotgun (WGS) entry which is preliminary data.</text>
</comment>
<feature type="non-terminal residue" evidence="2">
    <location>
        <position position="1"/>
    </location>
</feature>
<evidence type="ECO:0000313" key="2">
    <source>
        <dbReference type="EMBL" id="EPS57456.1"/>
    </source>
</evidence>
<sequence length="98" mass="10963">SSPHEGIFFVLPYLHLFELLSMARVCKSLRDCVKEDIVPGQKLVVDAPIRYRLSDDRLAELAAKSEGRVQVLALINCYNVTDEGLLTFVSSNPQITEV</sequence>
<organism evidence="2 3">
    <name type="scientific">Genlisea aurea</name>
    <dbReference type="NCBI Taxonomy" id="192259"/>
    <lineage>
        <taxon>Eukaryota</taxon>
        <taxon>Viridiplantae</taxon>
        <taxon>Streptophyta</taxon>
        <taxon>Embryophyta</taxon>
        <taxon>Tracheophyta</taxon>
        <taxon>Spermatophyta</taxon>
        <taxon>Magnoliopsida</taxon>
        <taxon>eudicotyledons</taxon>
        <taxon>Gunneridae</taxon>
        <taxon>Pentapetalae</taxon>
        <taxon>asterids</taxon>
        <taxon>lamiids</taxon>
        <taxon>Lamiales</taxon>
        <taxon>Lentibulariaceae</taxon>
        <taxon>Genlisea</taxon>
    </lineage>
</organism>
<dbReference type="Proteomes" id="UP000015453">
    <property type="component" value="Unassembled WGS sequence"/>
</dbReference>
<keyword evidence="1" id="KW-0732">Signal</keyword>
<gene>
    <name evidence="2" type="ORF">M569_17361</name>
</gene>
<feature type="signal peptide" evidence="1">
    <location>
        <begin position="1"/>
        <end position="28"/>
    </location>
</feature>
<dbReference type="InterPro" id="IPR036047">
    <property type="entry name" value="F-box-like_dom_sf"/>
</dbReference>
<accession>S8BZ71</accession>
<evidence type="ECO:0000313" key="3">
    <source>
        <dbReference type="Proteomes" id="UP000015453"/>
    </source>
</evidence>
<dbReference type="OrthoDB" id="10044893at2759"/>
<protein>
    <submittedName>
        <fullName evidence="2">Uncharacterized protein</fullName>
    </submittedName>
</protein>
<dbReference type="SUPFAM" id="SSF81383">
    <property type="entry name" value="F-box domain"/>
    <property type="match status" value="1"/>
</dbReference>